<dbReference type="AlphaFoldDB" id="A0A8T0J0R8"/>
<dbReference type="OrthoDB" id="190541at2759"/>
<name>A0A8T0J0R8_CERPU</name>
<dbReference type="Proteomes" id="UP000822688">
    <property type="component" value="Chromosome 1"/>
</dbReference>
<accession>A0A8T0J0R8</accession>
<proteinExistence type="predicted"/>
<organism evidence="2 3">
    <name type="scientific">Ceratodon purpureus</name>
    <name type="common">Fire moss</name>
    <name type="synonym">Dicranum purpureum</name>
    <dbReference type="NCBI Taxonomy" id="3225"/>
    <lineage>
        <taxon>Eukaryota</taxon>
        <taxon>Viridiplantae</taxon>
        <taxon>Streptophyta</taxon>
        <taxon>Embryophyta</taxon>
        <taxon>Bryophyta</taxon>
        <taxon>Bryophytina</taxon>
        <taxon>Bryopsida</taxon>
        <taxon>Dicranidae</taxon>
        <taxon>Pseudoditrichales</taxon>
        <taxon>Ditrichaceae</taxon>
        <taxon>Ceratodon</taxon>
    </lineage>
</organism>
<dbReference type="EMBL" id="CM026421">
    <property type="protein sequence ID" value="KAG0589540.1"/>
    <property type="molecule type" value="Genomic_DNA"/>
</dbReference>
<reference evidence="2" key="1">
    <citation type="submission" date="2020-06" db="EMBL/GenBank/DDBJ databases">
        <title>WGS assembly of Ceratodon purpureus strain R40.</title>
        <authorList>
            <person name="Carey S.B."/>
            <person name="Jenkins J."/>
            <person name="Shu S."/>
            <person name="Lovell J.T."/>
            <person name="Sreedasyam A."/>
            <person name="Maumus F."/>
            <person name="Tiley G.P."/>
            <person name="Fernandez-Pozo N."/>
            <person name="Barry K."/>
            <person name="Chen C."/>
            <person name="Wang M."/>
            <person name="Lipzen A."/>
            <person name="Daum C."/>
            <person name="Saski C.A."/>
            <person name="Payton A.C."/>
            <person name="Mcbreen J.C."/>
            <person name="Conrad R.E."/>
            <person name="Kollar L.M."/>
            <person name="Olsson S."/>
            <person name="Huttunen S."/>
            <person name="Landis J.B."/>
            <person name="Wickett N.J."/>
            <person name="Johnson M.G."/>
            <person name="Rensing S.A."/>
            <person name="Grimwood J."/>
            <person name="Schmutz J."/>
            <person name="Mcdaniel S.F."/>
        </authorList>
    </citation>
    <scope>NUCLEOTIDE SEQUENCE</scope>
    <source>
        <strain evidence="2">R40</strain>
    </source>
</reference>
<evidence type="ECO:0000313" key="3">
    <source>
        <dbReference type="Proteomes" id="UP000822688"/>
    </source>
</evidence>
<dbReference type="Pfam" id="PF05347">
    <property type="entry name" value="Complex1_LYR"/>
    <property type="match status" value="1"/>
</dbReference>
<dbReference type="InterPro" id="IPR008011">
    <property type="entry name" value="Complex1_LYR_dom"/>
</dbReference>
<sequence>MQHGIPAYIAQSSRCLFRECLRRADYVGCQYGSNSELLKSLVRDQFRRNMYETDPVKIEAQKEVAARALFNHMYYEAGRMAHEHAEAALIKESLLGLPRPALGLTLQDEDNRAST</sequence>
<comment type="caution">
    <text evidence="2">The sequence shown here is derived from an EMBL/GenBank/DDBJ whole genome shotgun (WGS) entry which is preliminary data.</text>
</comment>
<dbReference type="PANTHER" id="PTHR47579:SF3">
    <property type="entry name" value="COMPLEX 1 LYR PROTEIN DOMAIN-CONTAINING PROTEIN"/>
    <property type="match status" value="1"/>
</dbReference>
<dbReference type="CDD" id="cd20251">
    <property type="entry name" value="Complex1_LYR_SF"/>
    <property type="match status" value="1"/>
</dbReference>
<keyword evidence="3" id="KW-1185">Reference proteome</keyword>
<gene>
    <name evidence="2" type="ORF">KC19_1G027900</name>
</gene>
<evidence type="ECO:0000259" key="1">
    <source>
        <dbReference type="Pfam" id="PF05347"/>
    </source>
</evidence>
<dbReference type="PANTHER" id="PTHR47579">
    <property type="entry name" value="COMPLEX 1 LYR PROTEIN"/>
    <property type="match status" value="1"/>
</dbReference>
<feature type="domain" description="Complex 1 LYR protein" evidence="1">
    <location>
        <begin position="15"/>
        <end position="67"/>
    </location>
</feature>
<protein>
    <recommendedName>
        <fullName evidence="1">Complex 1 LYR protein domain-containing protein</fullName>
    </recommendedName>
</protein>
<evidence type="ECO:0000313" key="2">
    <source>
        <dbReference type="EMBL" id="KAG0589540.1"/>
    </source>
</evidence>